<evidence type="ECO:0000256" key="2">
    <source>
        <dbReference type="ARBA" id="ARBA00022679"/>
    </source>
</evidence>
<evidence type="ECO:0000256" key="1">
    <source>
        <dbReference type="ARBA" id="ARBA00007047"/>
    </source>
</evidence>
<dbReference type="EMBL" id="AP024412">
    <property type="protein sequence ID" value="BCR36711.1"/>
    <property type="molecule type" value="Genomic_DNA"/>
</dbReference>
<dbReference type="PROSITE" id="PS01274">
    <property type="entry name" value="COA_TRANSF_2"/>
    <property type="match status" value="1"/>
</dbReference>
<evidence type="ECO:0000313" key="4">
    <source>
        <dbReference type="Proteomes" id="UP000620133"/>
    </source>
</evidence>
<gene>
    <name evidence="3" type="primary">scoB</name>
    <name evidence="3" type="ORF">MPAN_016040</name>
</gene>
<dbReference type="KEGG" id="manr:MPAN_016040"/>
<dbReference type="InterPro" id="IPR004164">
    <property type="entry name" value="CoA_transf_AS"/>
</dbReference>
<dbReference type="PANTHER" id="PTHR13707">
    <property type="entry name" value="KETOACID-COENZYME A TRANSFERASE"/>
    <property type="match status" value="1"/>
</dbReference>
<dbReference type="RefSeq" id="WP_176239355.1">
    <property type="nucleotide sequence ID" value="NZ_AP024412.1"/>
</dbReference>
<dbReference type="NCBIfam" id="TIGR02428">
    <property type="entry name" value="pcaJ_scoB_fam"/>
    <property type="match status" value="1"/>
</dbReference>
<dbReference type="InterPro" id="IPR004165">
    <property type="entry name" value="CoA_trans_fam_I"/>
</dbReference>
<dbReference type="PANTHER" id="PTHR13707:SF57">
    <property type="entry name" value="SUCCINYL-COA:3-KETOACID COENZYME A TRANSFERASE SUBUNIT B-RELATED"/>
    <property type="match status" value="1"/>
</dbReference>
<comment type="similarity">
    <text evidence="1">Belongs to the 3-oxoacid CoA-transferase subunit B family.</text>
</comment>
<proteinExistence type="inferred from homology"/>
<name>A0A7U9THR5_9MOLU</name>
<dbReference type="AlphaFoldDB" id="A0A7U9THR5"/>
<dbReference type="SMART" id="SM00882">
    <property type="entry name" value="CoA_trans"/>
    <property type="match status" value="1"/>
</dbReference>
<dbReference type="GO" id="GO:0008410">
    <property type="term" value="F:CoA-transferase activity"/>
    <property type="evidence" value="ECO:0007669"/>
    <property type="project" value="InterPro"/>
</dbReference>
<protein>
    <submittedName>
        <fullName evidence="3">Succinyl-CoA--3-ketoacid-CoA transferase</fullName>
    </submittedName>
</protein>
<dbReference type="Pfam" id="PF01144">
    <property type="entry name" value="CoA_trans"/>
    <property type="match status" value="1"/>
</dbReference>
<sequence length="216" mass="23453">MDNIKEIIAKRVAKELKDGDLVNLGIGIPSLVANYIDENVEVFLQSENGILGLGPLAQENEIDINLTNPSGQYATIKDNGAYFDTATSFAIIRGGHLDLTVLGTLEVDEEGSMASWIIPKKLVPGMGGSMDLVTGAKRVIIATTHTNKGRAKIKKICSLPLTAYKVVDLIVTELAVIKVCDDGLHLIERHPDVSIQEIIEQTEATLIYDDVKIMEV</sequence>
<dbReference type="Proteomes" id="UP000620133">
    <property type="component" value="Chromosome"/>
</dbReference>
<accession>A0A7U9THR5</accession>
<keyword evidence="2 3" id="KW-0808">Transferase</keyword>
<organism evidence="3 4">
    <name type="scientific">Mariniplasma anaerobium</name>
    <dbReference type="NCBI Taxonomy" id="2735436"/>
    <lineage>
        <taxon>Bacteria</taxon>
        <taxon>Bacillati</taxon>
        <taxon>Mycoplasmatota</taxon>
        <taxon>Mollicutes</taxon>
        <taxon>Acholeplasmatales</taxon>
        <taxon>Acholeplasmataceae</taxon>
        <taxon>Mariniplasma</taxon>
    </lineage>
</organism>
<dbReference type="InterPro" id="IPR037171">
    <property type="entry name" value="NagB/RpiA_transferase-like"/>
</dbReference>
<keyword evidence="4" id="KW-1185">Reference proteome</keyword>
<dbReference type="Gene3D" id="3.40.1080.10">
    <property type="entry name" value="Glutaconate Coenzyme A-transferase"/>
    <property type="match status" value="1"/>
</dbReference>
<dbReference type="InterPro" id="IPR012791">
    <property type="entry name" value="3-oxoacid_CoA-transf_B"/>
</dbReference>
<dbReference type="SUPFAM" id="SSF100950">
    <property type="entry name" value="NagB/RpiA/CoA transferase-like"/>
    <property type="match status" value="1"/>
</dbReference>
<reference evidence="3" key="1">
    <citation type="submission" date="2021-01" db="EMBL/GenBank/DDBJ databases">
        <title>Draft genome sequence of Acholeplasmataceae bacterium strain Mahy22.</title>
        <authorList>
            <person name="Watanabe M."/>
            <person name="Kojima H."/>
            <person name="Fukui M."/>
        </authorList>
    </citation>
    <scope>NUCLEOTIDE SEQUENCE</scope>
    <source>
        <strain evidence="3">Mahy22</strain>
    </source>
</reference>
<evidence type="ECO:0000313" key="3">
    <source>
        <dbReference type="EMBL" id="BCR36711.1"/>
    </source>
</evidence>